<dbReference type="InterPro" id="IPR036390">
    <property type="entry name" value="WH_DNA-bd_sf"/>
</dbReference>
<dbReference type="SUPFAM" id="SSF46785">
    <property type="entry name" value="Winged helix' DNA-binding domain"/>
    <property type="match status" value="1"/>
</dbReference>
<dbReference type="OrthoDB" id="43316at2"/>
<dbReference type="STRING" id="633813.SAMN04488087_1907"/>
<dbReference type="InterPro" id="IPR057727">
    <property type="entry name" value="WCX_dom"/>
</dbReference>
<feature type="domain" description="Helix-turn-helix type 11" evidence="1">
    <location>
        <begin position="18"/>
        <end position="68"/>
    </location>
</feature>
<dbReference type="InterPro" id="IPR026881">
    <property type="entry name" value="WYL_dom"/>
</dbReference>
<dbReference type="Pfam" id="PF25583">
    <property type="entry name" value="WCX"/>
    <property type="match status" value="1"/>
</dbReference>
<keyword evidence="5" id="KW-1185">Reference proteome</keyword>
<feature type="domain" description="WCX" evidence="3">
    <location>
        <begin position="250"/>
        <end position="327"/>
    </location>
</feature>
<dbReference type="Proteomes" id="UP000185812">
    <property type="component" value="Unassembled WGS sequence"/>
</dbReference>
<dbReference type="RefSeq" id="WP_072715748.1">
    <property type="nucleotide sequence ID" value="NZ_FRAU01000006.1"/>
</dbReference>
<sequence>MAGHATGGRPLRGPQILRLQRLIEWLRSGRPLTTARAARHFEVSRRTIASDIEYLRRLGVPVAYDRRRQTYYLEEPFTDNLPLIAMDRAELAAFLVARLALEAFGDTPDAALLEAAVERLAAHLPEPIHVDPDTLTRTLRFEMGPRPRTPLRYLDVLRRAAAEQRVVHLRYYANYADAVTERDVEPYAVVAYQSRWYLVAYCRLREAMRDFRIDRIRHLEVREETFTRRPDFDLEAYLGPAFGMHRDERTYAVHLRFSPYQARWIREEQWHPSQVLIERPDGSLDVHLQVTGLADVARWVLSYGAECEVIGPPVLRHRIASEARRMAERYGAPVYRGPHTPSRSQTT</sequence>
<protein>
    <submittedName>
        <fullName evidence="4">Predicted DNA-binding transcriptional regulator YafY, contains an HTH and WYL domains</fullName>
    </submittedName>
</protein>
<evidence type="ECO:0000313" key="5">
    <source>
        <dbReference type="Proteomes" id="UP000185812"/>
    </source>
</evidence>
<dbReference type="GO" id="GO:0003677">
    <property type="term" value="F:DNA binding"/>
    <property type="evidence" value="ECO:0007669"/>
    <property type="project" value="UniProtKB-KW"/>
</dbReference>
<dbReference type="PIRSF" id="PIRSF016838">
    <property type="entry name" value="PafC"/>
    <property type="match status" value="1"/>
</dbReference>
<evidence type="ECO:0000259" key="1">
    <source>
        <dbReference type="Pfam" id="PF08279"/>
    </source>
</evidence>
<dbReference type="PANTHER" id="PTHR34580">
    <property type="match status" value="1"/>
</dbReference>
<dbReference type="AlphaFoldDB" id="A0A1M6V5G7"/>
<dbReference type="InterPro" id="IPR028349">
    <property type="entry name" value="PafC-like"/>
</dbReference>
<name>A0A1M6V5G7_9BACT</name>
<accession>A0A1M6V5G7</accession>
<feature type="domain" description="WYL" evidence="2">
    <location>
        <begin position="153"/>
        <end position="221"/>
    </location>
</feature>
<evidence type="ECO:0000259" key="3">
    <source>
        <dbReference type="Pfam" id="PF25583"/>
    </source>
</evidence>
<dbReference type="InterPro" id="IPR051534">
    <property type="entry name" value="CBASS_pafABC_assoc_protein"/>
</dbReference>
<gene>
    <name evidence="4" type="ORF">SAMN04488087_1907</name>
</gene>
<reference evidence="5" key="1">
    <citation type="submission" date="2016-11" db="EMBL/GenBank/DDBJ databases">
        <authorList>
            <person name="Varghese N."/>
            <person name="Submissions S."/>
        </authorList>
    </citation>
    <scope>NUCLEOTIDE SEQUENCE [LARGE SCALE GENOMIC DNA]</scope>
    <source>
        <strain evidence="5">DSM 22212</strain>
    </source>
</reference>
<dbReference type="InterPro" id="IPR036388">
    <property type="entry name" value="WH-like_DNA-bd_sf"/>
</dbReference>
<proteinExistence type="predicted"/>
<dbReference type="PANTHER" id="PTHR34580:SF9">
    <property type="entry name" value="SLL5097 PROTEIN"/>
    <property type="match status" value="1"/>
</dbReference>
<dbReference type="PROSITE" id="PS52050">
    <property type="entry name" value="WYL"/>
    <property type="match status" value="1"/>
</dbReference>
<dbReference type="Gene3D" id="1.10.10.10">
    <property type="entry name" value="Winged helix-like DNA-binding domain superfamily/Winged helix DNA-binding domain"/>
    <property type="match status" value="1"/>
</dbReference>
<organism evidence="4 5">
    <name type="scientific">Rhodothermus profundi</name>
    <dbReference type="NCBI Taxonomy" id="633813"/>
    <lineage>
        <taxon>Bacteria</taxon>
        <taxon>Pseudomonadati</taxon>
        <taxon>Rhodothermota</taxon>
        <taxon>Rhodothermia</taxon>
        <taxon>Rhodothermales</taxon>
        <taxon>Rhodothermaceae</taxon>
        <taxon>Rhodothermus</taxon>
    </lineage>
</organism>
<dbReference type="Pfam" id="PF08279">
    <property type="entry name" value="HTH_11"/>
    <property type="match status" value="1"/>
</dbReference>
<keyword evidence="4" id="KW-0238">DNA-binding</keyword>
<evidence type="ECO:0000313" key="4">
    <source>
        <dbReference type="EMBL" id="SHK76634.1"/>
    </source>
</evidence>
<evidence type="ECO:0000259" key="2">
    <source>
        <dbReference type="Pfam" id="PF13280"/>
    </source>
</evidence>
<dbReference type="EMBL" id="FRAU01000006">
    <property type="protein sequence ID" value="SHK76634.1"/>
    <property type="molecule type" value="Genomic_DNA"/>
</dbReference>
<dbReference type="InterPro" id="IPR013196">
    <property type="entry name" value="HTH_11"/>
</dbReference>
<dbReference type="Pfam" id="PF13280">
    <property type="entry name" value="WYL"/>
    <property type="match status" value="1"/>
</dbReference>